<dbReference type="RefSeq" id="WP_284241725.1">
    <property type="nucleotide sequence ID" value="NZ_BSSQ01000023.1"/>
</dbReference>
<dbReference type="Pfam" id="PF07833">
    <property type="entry name" value="Cu_amine_oxidN1"/>
    <property type="match status" value="1"/>
</dbReference>
<gene>
    <name evidence="3" type="ORF">MU1_52680</name>
</gene>
<evidence type="ECO:0000313" key="3">
    <source>
        <dbReference type="EMBL" id="GLX70920.1"/>
    </source>
</evidence>
<dbReference type="SUPFAM" id="SSF55383">
    <property type="entry name" value="Copper amine oxidase, domain N"/>
    <property type="match status" value="2"/>
</dbReference>
<keyword evidence="4" id="KW-1185">Reference proteome</keyword>
<feature type="chain" id="PRO_5046656084" description="Copper amine oxidase-like N-terminal domain-containing protein" evidence="1">
    <location>
        <begin position="27"/>
        <end position="634"/>
    </location>
</feature>
<dbReference type="Proteomes" id="UP001157114">
    <property type="component" value="Unassembled WGS sequence"/>
</dbReference>
<organism evidence="3 4">
    <name type="scientific">Paenibacillus glycanilyticus</name>
    <dbReference type="NCBI Taxonomy" id="126569"/>
    <lineage>
        <taxon>Bacteria</taxon>
        <taxon>Bacillati</taxon>
        <taxon>Bacillota</taxon>
        <taxon>Bacilli</taxon>
        <taxon>Bacillales</taxon>
        <taxon>Paenibacillaceae</taxon>
        <taxon>Paenibacillus</taxon>
    </lineage>
</organism>
<evidence type="ECO:0000256" key="1">
    <source>
        <dbReference type="SAM" id="SignalP"/>
    </source>
</evidence>
<proteinExistence type="predicted"/>
<protein>
    <recommendedName>
        <fullName evidence="2">Copper amine oxidase-like N-terminal domain-containing protein</fullName>
    </recommendedName>
</protein>
<dbReference type="EMBL" id="BSSQ01000023">
    <property type="protein sequence ID" value="GLX70920.1"/>
    <property type="molecule type" value="Genomic_DNA"/>
</dbReference>
<sequence length="634" mass="69205">MKMKRFMLMLIAVLLIGTIVPAAAFAADSASNAVEIRLKTGSTNVTINGKPSTVQAPFEKSGTTMVPLSIITKAFGAKLKLQDNKIITLTYNNKTVVVTINSKTVKVNGKAQTVAVAPVVIKGTTMVPVRVIVEAFGAKIGKDKKTNEIVITGTLAQSGSTNTGGGSTNLDPDYGKTKFGDSYLGWTMNYPPGLALVQQTDDGTFAMWGSTTSDSSVIVSTEHVGDQLTSNEIRDKMTVNWFGDDEVVMDKRTVTVNGHSFEKMVTRTTKRGMMFEYRATQQGETLYYVMVGVAGTEKSALDPYQSLLDSFVPSFNKADNTIKDITKVKDGLMSINNKEFGLSLKLPAGWYGVKDSANPIYVSEDGYFSFGISSLKDQDTAEQWLARVQQQIHEDFLPNYIKNEKTSNVSMKDGNALVLSYEFSYDQKVWYTANEVFLVVGNYRYDLDFNYDSKLGAQGDTLFKSTMATVDIDTAYVEKNYGQIEDDYDNIDRTNVITKTSSKYGYSISLPAYWLGVDTDFNQEIVTYVSDYGHMVIQAVEDASAGAVSSAVQQGLQKEGFSVTGNTSVSVGNAGASKFTVHETTDDGVPITEVFYFVQSKGNTLMFVFGINDANATTAALDGFDTIVKSIKIL</sequence>
<feature type="domain" description="Copper amine oxidase-like N-terminal" evidence="2">
    <location>
        <begin position="47"/>
        <end position="151"/>
    </location>
</feature>
<dbReference type="InterPro" id="IPR012854">
    <property type="entry name" value="Cu_amine_oxidase-like_N"/>
</dbReference>
<comment type="caution">
    <text evidence="3">The sequence shown here is derived from an EMBL/GenBank/DDBJ whole genome shotgun (WGS) entry which is preliminary data.</text>
</comment>
<feature type="signal peptide" evidence="1">
    <location>
        <begin position="1"/>
        <end position="26"/>
    </location>
</feature>
<evidence type="ECO:0000313" key="4">
    <source>
        <dbReference type="Proteomes" id="UP001157114"/>
    </source>
</evidence>
<reference evidence="3 4" key="1">
    <citation type="submission" date="2023-03" db="EMBL/GenBank/DDBJ databases">
        <title>Draft genome sequence of the bacteria which degrade cell wall of Tricholomamatutake.</title>
        <authorList>
            <person name="Konishi Y."/>
            <person name="Fukuta Y."/>
            <person name="Shirasaka N."/>
        </authorList>
    </citation>
    <scope>NUCLEOTIDE SEQUENCE [LARGE SCALE GENOMIC DNA]</scope>
    <source>
        <strain evidence="4">mu1</strain>
    </source>
</reference>
<accession>A0ABQ6GK91</accession>
<name>A0ABQ6GK91_9BACL</name>
<evidence type="ECO:0000259" key="2">
    <source>
        <dbReference type="Pfam" id="PF07833"/>
    </source>
</evidence>
<dbReference type="Gene3D" id="3.30.457.10">
    <property type="entry name" value="Copper amine oxidase-like, N-terminal domain"/>
    <property type="match status" value="2"/>
</dbReference>
<keyword evidence="1" id="KW-0732">Signal</keyword>
<dbReference type="InterPro" id="IPR036582">
    <property type="entry name" value="Mao_N_sf"/>
</dbReference>